<organism evidence="2 3">
    <name type="scientific">Aeromicrobium flavum</name>
    <dbReference type="NCBI Taxonomy" id="416568"/>
    <lineage>
        <taxon>Bacteria</taxon>
        <taxon>Bacillati</taxon>
        <taxon>Actinomycetota</taxon>
        <taxon>Actinomycetes</taxon>
        <taxon>Propionibacteriales</taxon>
        <taxon>Nocardioidaceae</taxon>
        <taxon>Aeromicrobium</taxon>
    </lineage>
</organism>
<keyword evidence="3" id="KW-1185">Reference proteome</keyword>
<dbReference type="InterPro" id="IPR036873">
    <property type="entry name" value="Rhodanese-like_dom_sf"/>
</dbReference>
<reference evidence="2 3" key="1">
    <citation type="submission" date="2019-07" db="EMBL/GenBank/DDBJ databases">
        <title>Whole genome shotgun sequence of Aeromicrobium flavum NBRC 107625.</title>
        <authorList>
            <person name="Hosoyama A."/>
            <person name="Uohara A."/>
            <person name="Ohji S."/>
            <person name="Ichikawa N."/>
        </authorList>
    </citation>
    <scope>NUCLEOTIDE SEQUENCE [LARGE SCALE GENOMIC DNA]</scope>
    <source>
        <strain evidence="2 3">NBRC 107625</strain>
    </source>
</reference>
<dbReference type="SMART" id="SM00450">
    <property type="entry name" value="RHOD"/>
    <property type="match status" value="1"/>
</dbReference>
<dbReference type="CDD" id="cd00158">
    <property type="entry name" value="RHOD"/>
    <property type="match status" value="1"/>
</dbReference>
<gene>
    <name evidence="2" type="ORF">AFL01nite_12690</name>
</gene>
<dbReference type="PANTHER" id="PTHR43031:SF1">
    <property type="entry name" value="PYRIDINE NUCLEOTIDE-DISULPHIDE OXIDOREDUCTASE"/>
    <property type="match status" value="1"/>
</dbReference>
<evidence type="ECO:0000313" key="2">
    <source>
        <dbReference type="EMBL" id="GEO88942.1"/>
    </source>
</evidence>
<dbReference type="EMBL" id="BJZQ01000004">
    <property type="protein sequence ID" value="GEO88942.1"/>
    <property type="molecule type" value="Genomic_DNA"/>
</dbReference>
<dbReference type="SUPFAM" id="SSF52821">
    <property type="entry name" value="Rhodanese/Cell cycle control phosphatase"/>
    <property type="match status" value="1"/>
</dbReference>
<evidence type="ECO:0000313" key="3">
    <source>
        <dbReference type="Proteomes" id="UP000321769"/>
    </source>
</evidence>
<dbReference type="InterPro" id="IPR050229">
    <property type="entry name" value="GlpE_sulfurtransferase"/>
</dbReference>
<dbReference type="PROSITE" id="PS50206">
    <property type="entry name" value="RHODANESE_3"/>
    <property type="match status" value="1"/>
</dbReference>
<dbReference type="AlphaFoldDB" id="A0A512HU14"/>
<dbReference type="OrthoDB" id="9800872at2"/>
<dbReference type="PANTHER" id="PTHR43031">
    <property type="entry name" value="FAD-DEPENDENT OXIDOREDUCTASE"/>
    <property type="match status" value="1"/>
</dbReference>
<comment type="caution">
    <text evidence="2">The sequence shown here is derived from an EMBL/GenBank/DDBJ whole genome shotgun (WGS) entry which is preliminary data.</text>
</comment>
<accession>A0A512HU14</accession>
<protein>
    <submittedName>
        <fullName evidence="2">Sulfurtransferase</fullName>
    </submittedName>
</protein>
<dbReference type="Gene3D" id="3.40.250.10">
    <property type="entry name" value="Rhodanese-like domain"/>
    <property type="match status" value="1"/>
</dbReference>
<dbReference type="Pfam" id="PF00581">
    <property type="entry name" value="Rhodanese"/>
    <property type="match status" value="1"/>
</dbReference>
<name>A0A512HU14_9ACTN</name>
<dbReference type="RefSeq" id="WP_146826561.1">
    <property type="nucleotide sequence ID" value="NZ_BAAAYQ010000001.1"/>
</dbReference>
<keyword evidence="2" id="KW-0808">Transferase</keyword>
<evidence type="ECO:0000259" key="1">
    <source>
        <dbReference type="PROSITE" id="PS50206"/>
    </source>
</evidence>
<dbReference type="GO" id="GO:0016740">
    <property type="term" value="F:transferase activity"/>
    <property type="evidence" value="ECO:0007669"/>
    <property type="project" value="UniProtKB-KW"/>
</dbReference>
<feature type="domain" description="Rhodanese" evidence="1">
    <location>
        <begin position="18"/>
        <end position="105"/>
    </location>
</feature>
<dbReference type="Proteomes" id="UP000321769">
    <property type="component" value="Unassembled WGS sequence"/>
</dbReference>
<dbReference type="InterPro" id="IPR001763">
    <property type="entry name" value="Rhodanese-like_dom"/>
</dbReference>
<sequence length="106" mass="11554">MSDHEPPRVEVSDLPDPVPADWVVLDVREPFEWEAGHIAGATHVPLGDLPTRVDELDPERPLLVVCHLGQRSAYATAWLTSIGREAVNLEGGMDAWEAAGRPVVTP</sequence>
<proteinExistence type="predicted"/>